<dbReference type="PIRSF" id="PIRSF032025">
    <property type="entry name" value="UCP032025"/>
    <property type="match status" value="1"/>
</dbReference>
<proteinExistence type="predicted"/>
<comment type="caution">
    <text evidence="1">The sequence shown here is derived from an EMBL/GenBank/DDBJ whole genome shotgun (WGS) entry which is preliminary data.</text>
</comment>
<accession>A0A364JY01</accession>
<organism evidence="1 2">
    <name type="scientific">Falsochrobactrum ovis</name>
    <dbReference type="NCBI Taxonomy" id="1293442"/>
    <lineage>
        <taxon>Bacteria</taxon>
        <taxon>Pseudomonadati</taxon>
        <taxon>Pseudomonadota</taxon>
        <taxon>Alphaproteobacteria</taxon>
        <taxon>Hyphomicrobiales</taxon>
        <taxon>Brucellaceae</taxon>
        <taxon>Falsochrobactrum</taxon>
    </lineage>
</organism>
<dbReference type="Proteomes" id="UP000249453">
    <property type="component" value="Unassembled WGS sequence"/>
</dbReference>
<name>A0A364JY01_9HYPH</name>
<evidence type="ECO:0008006" key="3">
    <source>
        <dbReference type="Google" id="ProtNLM"/>
    </source>
</evidence>
<dbReference type="Pfam" id="PF07370">
    <property type="entry name" value="DUF1489"/>
    <property type="match status" value="1"/>
</dbReference>
<gene>
    <name evidence="1" type="ORF">C7374_102331</name>
</gene>
<protein>
    <recommendedName>
        <fullName evidence="3">DUF1489 family protein</fullName>
    </recommendedName>
</protein>
<dbReference type="EMBL" id="QLMK01000002">
    <property type="protein sequence ID" value="RAK32325.1"/>
    <property type="molecule type" value="Genomic_DNA"/>
</dbReference>
<evidence type="ECO:0000313" key="2">
    <source>
        <dbReference type="Proteomes" id="UP000249453"/>
    </source>
</evidence>
<reference evidence="1 2" key="1">
    <citation type="submission" date="2018-06" db="EMBL/GenBank/DDBJ databases">
        <title>Genomic Encyclopedia of Type Strains, Phase IV (KMG-IV): sequencing the most valuable type-strain genomes for metagenomic binning, comparative biology and taxonomic classification.</title>
        <authorList>
            <person name="Goeker M."/>
        </authorList>
    </citation>
    <scope>NUCLEOTIDE SEQUENCE [LARGE SCALE GENOMIC DNA]</scope>
    <source>
        <strain evidence="1 2">DSM 26720</strain>
    </source>
</reference>
<evidence type="ECO:0000313" key="1">
    <source>
        <dbReference type="EMBL" id="RAK32325.1"/>
    </source>
</evidence>
<dbReference type="InterPro" id="IPR008320">
    <property type="entry name" value="UCP032025"/>
</dbReference>
<sequence length="147" mass="16772">MRSMALHLVKLCVGCDSIEDLAAWIDFRFAEQRAAGLIPEQFHTTRMVPKRVDELLDGGSLYWVIKGKVQCRQKLLDIRPFTDEQGIGRCHFVLEPRIIPTQWQPRRAFQGWRYLAEDQAPADEISGQSGQALPAELRQELAELGLL</sequence>
<dbReference type="AlphaFoldDB" id="A0A364JY01"/>
<keyword evidence="2" id="KW-1185">Reference proteome</keyword>